<feature type="chain" id="PRO_5009287123" description="beta-N-acetylhexosaminidase" evidence="7">
    <location>
        <begin position="22"/>
        <end position="830"/>
    </location>
</feature>
<evidence type="ECO:0000259" key="9">
    <source>
        <dbReference type="Pfam" id="PF02838"/>
    </source>
</evidence>
<dbReference type="Pfam" id="PF03174">
    <property type="entry name" value="CHB_HEX_C"/>
    <property type="match status" value="1"/>
</dbReference>
<dbReference type="InterPro" id="IPR012291">
    <property type="entry name" value="CBM2_carb-bd_dom_sf"/>
</dbReference>
<dbReference type="SUPFAM" id="SSF55545">
    <property type="entry name" value="beta-N-acetylhexosaminidase-like domain"/>
    <property type="match status" value="1"/>
</dbReference>
<dbReference type="Gene3D" id="2.60.40.10">
    <property type="entry name" value="Immunoglobulins"/>
    <property type="match status" value="1"/>
</dbReference>
<protein>
    <recommendedName>
        <fullName evidence="3">beta-N-acetylhexosaminidase</fullName>
        <ecNumber evidence="3">3.2.1.52</ecNumber>
    </recommendedName>
</protein>
<dbReference type="InterPro" id="IPR015882">
    <property type="entry name" value="HEX_bac_N"/>
</dbReference>
<feature type="active site" description="Proton donor" evidence="6">
    <location>
        <position position="503"/>
    </location>
</feature>
<dbReference type="Gene3D" id="2.60.40.290">
    <property type="match status" value="1"/>
</dbReference>
<reference evidence="12" key="1">
    <citation type="submission" date="2016-10" db="EMBL/GenBank/DDBJ databases">
        <authorList>
            <person name="Varghese N."/>
            <person name="Submissions S."/>
        </authorList>
    </citation>
    <scope>NUCLEOTIDE SEQUENCE [LARGE SCALE GENOMIC DNA]</scope>
    <source>
        <strain evidence="12">DSM 22361</strain>
    </source>
</reference>
<comment type="catalytic activity">
    <reaction evidence="1">
        <text>Hydrolysis of terminal non-reducing N-acetyl-D-hexosamine residues in N-acetyl-beta-D-hexosaminides.</text>
        <dbReference type="EC" id="3.2.1.52"/>
    </reaction>
</comment>
<dbReference type="OrthoDB" id="1006965at2"/>
<keyword evidence="12" id="KW-1185">Reference proteome</keyword>
<dbReference type="GO" id="GO:0016020">
    <property type="term" value="C:membrane"/>
    <property type="evidence" value="ECO:0007669"/>
    <property type="project" value="TreeGrafter"/>
</dbReference>
<accession>A0A1H5VDF4</accession>
<evidence type="ECO:0000256" key="2">
    <source>
        <dbReference type="ARBA" id="ARBA00006285"/>
    </source>
</evidence>
<proteinExistence type="inferred from homology"/>
<dbReference type="GO" id="GO:0030247">
    <property type="term" value="F:polysaccharide binding"/>
    <property type="evidence" value="ECO:0007669"/>
    <property type="project" value="InterPro"/>
</dbReference>
<feature type="domain" description="Chitobiase C-terminal" evidence="10">
    <location>
        <begin position="742"/>
        <end position="823"/>
    </location>
</feature>
<comment type="similarity">
    <text evidence="2">Belongs to the glycosyl hydrolase 20 family.</text>
</comment>
<evidence type="ECO:0000256" key="7">
    <source>
        <dbReference type="SAM" id="SignalP"/>
    </source>
</evidence>
<dbReference type="InterPro" id="IPR004867">
    <property type="entry name" value="CHB_C_dom"/>
</dbReference>
<evidence type="ECO:0000313" key="11">
    <source>
        <dbReference type="EMBL" id="SEF84831.1"/>
    </source>
</evidence>
<keyword evidence="5" id="KW-0326">Glycosidase</keyword>
<dbReference type="InterPro" id="IPR017853">
    <property type="entry name" value="GH"/>
</dbReference>
<dbReference type="InterPro" id="IPR013783">
    <property type="entry name" value="Ig-like_fold"/>
</dbReference>
<evidence type="ECO:0000259" key="8">
    <source>
        <dbReference type="Pfam" id="PF00728"/>
    </source>
</evidence>
<dbReference type="Proteomes" id="UP000236731">
    <property type="component" value="Unassembled WGS sequence"/>
</dbReference>
<dbReference type="GO" id="GO:0005975">
    <property type="term" value="P:carbohydrate metabolic process"/>
    <property type="evidence" value="ECO:0007669"/>
    <property type="project" value="InterPro"/>
</dbReference>
<gene>
    <name evidence="11" type="ORF">SAMN05421877_10386</name>
</gene>
<dbReference type="PRINTS" id="PR00738">
    <property type="entry name" value="GLHYDRLASE20"/>
</dbReference>
<dbReference type="InterPro" id="IPR015883">
    <property type="entry name" value="Glyco_hydro_20_cat"/>
</dbReference>
<dbReference type="PANTHER" id="PTHR22600">
    <property type="entry name" value="BETA-HEXOSAMINIDASE"/>
    <property type="match status" value="1"/>
</dbReference>
<dbReference type="AlphaFoldDB" id="A0A1H5VDF4"/>
<evidence type="ECO:0000259" key="10">
    <source>
        <dbReference type="Pfam" id="PF03174"/>
    </source>
</evidence>
<evidence type="ECO:0000256" key="3">
    <source>
        <dbReference type="ARBA" id="ARBA00012663"/>
    </source>
</evidence>
<dbReference type="Gene3D" id="3.20.20.80">
    <property type="entry name" value="Glycosidases"/>
    <property type="match status" value="1"/>
</dbReference>
<evidence type="ECO:0000256" key="1">
    <source>
        <dbReference type="ARBA" id="ARBA00001231"/>
    </source>
</evidence>
<dbReference type="EC" id="3.2.1.52" evidence="3"/>
<dbReference type="GO" id="GO:0030203">
    <property type="term" value="P:glycosaminoglycan metabolic process"/>
    <property type="evidence" value="ECO:0007669"/>
    <property type="project" value="TreeGrafter"/>
</dbReference>
<evidence type="ECO:0000256" key="5">
    <source>
        <dbReference type="ARBA" id="ARBA00023295"/>
    </source>
</evidence>
<name>A0A1H5VDF4_9SPHI</name>
<evidence type="ECO:0000256" key="4">
    <source>
        <dbReference type="ARBA" id="ARBA00022801"/>
    </source>
</evidence>
<dbReference type="SUPFAM" id="SSF51445">
    <property type="entry name" value="(Trans)glycosidases"/>
    <property type="match status" value="1"/>
</dbReference>
<dbReference type="InterPro" id="IPR025705">
    <property type="entry name" value="Beta_hexosaminidase_sua/sub"/>
</dbReference>
<feature type="domain" description="Glycoside hydrolase family 20 catalytic" evidence="8">
    <location>
        <begin position="301"/>
        <end position="712"/>
    </location>
</feature>
<evidence type="ECO:0000256" key="6">
    <source>
        <dbReference type="PIRSR" id="PIRSR625705-1"/>
    </source>
</evidence>
<dbReference type="GO" id="GO:0004563">
    <property type="term" value="F:beta-N-acetylhexosaminidase activity"/>
    <property type="evidence" value="ECO:0007669"/>
    <property type="project" value="UniProtKB-EC"/>
</dbReference>
<dbReference type="RefSeq" id="WP_103905466.1">
    <property type="nucleotide sequence ID" value="NZ_CP049246.1"/>
</dbReference>
<keyword evidence="4" id="KW-0378">Hydrolase</keyword>
<sequence length="830" mass="92785">MRLIKLFACCGALFGAVAVHAQENNLKVKWDFASDYDANRNKALTLTLLNTGGKAIDLSGYELWFNSMYPIQERPDAAVDIHNRNGNLYAIDFAKNTVIKEKDSLVITYDSPYPITHTSLTPNGFYLQGKTNPEDVIDLGHPEVALLDISTAEQNQVLNRLFAKNEQIMGQVDAQLILPTPAKMDIGRGFLTLPETVKYSIAPEFGNMMKHLETLAGQLSQYQFIEAPQGDAFIQWRHDSNLSQEEYTLNIDGKGIRIGASTDAGAFYALQSLKSLLHAEHLRGQGKVALLFMAVQDKPRYGYRGFMMDIARNFKDVAVIKKYIDLMAQYKLNKFHLHLIDDEGWRLEIPSLPELTEIGSVRSADFKDGNSIQPAYGSGPEATAGAYLSKAQFQEILTYAADRFITVIPEVETPGHGRAAIKAMETRYNRLMKAGKKQEAEEFLLYEAADQSVYSSAQYWDDNVMNPALPSVYHFLDVVVEDIKKMYNEVGLELKLISLGGDEVPAGSWEKSPAIQALMEKEGMQSVYEVWPYYVKKIQQICASKGMDLAGWEEFGMINKGSGMVVNNELSHLNIHLDVWNNVIGGGQKDLAYRLANAGYKTVFTSCANFYLDMVWDKDFREPGLKWASITDLEHAFSLLPENFFANMQYTEAGSKLEKGKLASKVRLTEKGRSNLIGVKGALWAETILTADRMDYMLLPRFYALAERAWAPKRSWEDDYKFDKKAYDKTYKEFVHKVGSQELPKLASIGDGFNYRLPSVGVLQKGQTLFANAEYPGFTLVYTVNGADPGPESTALGEGEGVKVKSGDVVRFATVDSQGRVGRISTYVVD</sequence>
<dbReference type="EMBL" id="FNUT01000003">
    <property type="protein sequence ID" value="SEF84831.1"/>
    <property type="molecule type" value="Genomic_DNA"/>
</dbReference>
<evidence type="ECO:0000313" key="12">
    <source>
        <dbReference type="Proteomes" id="UP000236731"/>
    </source>
</evidence>
<feature type="signal peptide" evidence="7">
    <location>
        <begin position="1"/>
        <end position="21"/>
    </location>
</feature>
<dbReference type="InterPro" id="IPR029018">
    <property type="entry name" value="Hex-like_dom2"/>
</dbReference>
<dbReference type="SUPFAM" id="SSF81296">
    <property type="entry name" value="E set domains"/>
    <property type="match status" value="1"/>
</dbReference>
<organism evidence="11 12">
    <name type="scientific">Sphingobacterium lactis</name>
    <dbReference type="NCBI Taxonomy" id="797291"/>
    <lineage>
        <taxon>Bacteria</taxon>
        <taxon>Pseudomonadati</taxon>
        <taxon>Bacteroidota</taxon>
        <taxon>Sphingobacteriia</taxon>
        <taxon>Sphingobacteriales</taxon>
        <taxon>Sphingobacteriaceae</taxon>
        <taxon>Sphingobacterium</taxon>
    </lineage>
</organism>
<keyword evidence="7" id="KW-0732">Signal</keyword>
<dbReference type="Pfam" id="PF00728">
    <property type="entry name" value="Glyco_hydro_20"/>
    <property type="match status" value="1"/>
</dbReference>
<dbReference type="PANTHER" id="PTHR22600:SF57">
    <property type="entry name" value="BETA-N-ACETYLHEXOSAMINIDASE"/>
    <property type="match status" value="1"/>
</dbReference>
<dbReference type="Gene3D" id="3.30.379.10">
    <property type="entry name" value="Chitobiase/beta-hexosaminidase domain 2-like"/>
    <property type="match status" value="1"/>
</dbReference>
<feature type="domain" description="Beta-hexosaminidase bacterial type N-terminal" evidence="9">
    <location>
        <begin position="177"/>
        <end position="281"/>
    </location>
</feature>
<dbReference type="InterPro" id="IPR014756">
    <property type="entry name" value="Ig_E-set"/>
</dbReference>
<dbReference type="Pfam" id="PF02838">
    <property type="entry name" value="Glyco_hydro_20b"/>
    <property type="match status" value="1"/>
</dbReference>